<gene>
    <name evidence="4" type="ORF">B840_04805</name>
</gene>
<evidence type="ECO:0000313" key="5">
    <source>
        <dbReference type="Proteomes" id="UP000031928"/>
    </source>
</evidence>
<dbReference type="STRING" id="1224162.B840_04805"/>
<dbReference type="KEGG" id="cmq:B840_04805"/>
<dbReference type="HOGENOM" id="CLU_015046_1_0_11"/>
<organism evidence="4 5">
    <name type="scientific">Corynebacterium marinum DSM 44953</name>
    <dbReference type="NCBI Taxonomy" id="1224162"/>
    <lineage>
        <taxon>Bacteria</taxon>
        <taxon>Bacillati</taxon>
        <taxon>Actinomycetota</taxon>
        <taxon>Actinomycetes</taxon>
        <taxon>Mycobacteriales</taxon>
        <taxon>Corynebacteriaceae</taxon>
        <taxon>Corynebacterium</taxon>
    </lineage>
</organism>
<dbReference type="EMBL" id="CP007790">
    <property type="protein sequence ID" value="AJK68580.1"/>
    <property type="molecule type" value="Genomic_DNA"/>
</dbReference>
<feature type="coiled-coil region" evidence="1">
    <location>
        <begin position="674"/>
        <end position="725"/>
    </location>
</feature>
<dbReference type="GO" id="GO:0005524">
    <property type="term" value="F:ATP binding"/>
    <property type="evidence" value="ECO:0007669"/>
    <property type="project" value="UniProtKB-KW"/>
</dbReference>
<feature type="coiled-coil region" evidence="1">
    <location>
        <begin position="564"/>
        <end position="624"/>
    </location>
</feature>
<dbReference type="InterPro" id="IPR027417">
    <property type="entry name" value="P-loop_NTPase"/>
</dbReference>
<dbReference type="InterPro" id="IPR038729">
    <property type="entry name" value="Rad50/SbcC_AAA"/>
</dbReference>
<dbReference type="PANTHER" id="PTHR41259:SF1">
    <property type="entry name" value="DOUBLE-STRAND BREAK REPAIR RAD50 ATPASE, PUTATIVE-RELATED"/>
    <property type="match status" value="1"/>
</dbReference>
<dbReference type="AlphaFoldDB" id="A0A0B6TSK8"/>
<sequence>MRIHSLTIDNVRGIEHLELHELPETGVIVIHGDNEQGKSTIMDALHVVLNQKYGAQNKVTRPLRPVHRDASPSVSLTATMGPVTFTIEKTWFRGRSARLAVTAPHRETFTGDQAEAKLDEIKKDHLDADLLHTLFLRQDDLGGSVDAVGISSLTRALDGASGTEGAPGAEDTGLLAAVETEYARYFTAGKGDETKELKEARTELETAEAEQTRAQAAAAELDSFVSSYDRAVAERDRARTELPAAVAEEADLADKALLAAEATEKAARLREELQRAGEDLARATGAVDARRELADAVTAAASELGRRREGLEEATAAAEHEKTQLTEQGEQLEQARIRHREAGESFRAARTALRLVESAARRDDLAAQLDKVGDLNERIRALHERAAGRQITDRDVRAVEDAAAEVTLQRALRGQASAKLRLTAVPGTTVVVDGQTVSLGSEAVAVELRDGTEVTVGDVTARYIAGFSDTSDSAAGEDKVAAAELTLDDLLADLDCADLDAVRAARDAAREVADELAALTRERVTMLSGADPDTLAAEHARLSAELAEAELPSGLDIPTAAARLRDAEEAQDAAAEEAATLDAALAPWRDRKATLAFAELSARIEAAEAALTRARENLAAAEQKGSEADLATAVEQAADGQAAAAERFRRAESEVARVDPDLAARLHEGAVARVESLRAAATRADTQLAELKGRIEMATGAAEKLEKAQAAREAASHRLDSVDRRAQAVRLLRETLHRHRDVVRARYAQPFADQLGRLARTVFGHDVEFALSDGLEVRRRSIGDSTVPLEDLSGGAKEQLAILTRFAIAGLVSQDSGDGQVPVPVVIDDALGSTDPSRLQLMSTLITEMGKNCQVIVLTCMPQRYERVAGRTEFPISELKSTGRLL</sequence>
<keyword evidence="1" id="KW-0175">Coiled coil</keyword>
<dbReference type="Gene3D" id="3.40.50.300">
    <property type="entry name" value="P-loop containing nucleotide triphosphate hydrolases"/>
    <property type="match status" value="2"/>
</dbReference>
<name>A0A0B6TSK8_9CORY</name>
<evidence type="ECO:0000259" key="3">
    <source>
        <dbReference type="Pfam" id="PF13476"/>
    </source>
</evidence>
<dbReference type="Proteomes" id="UP000031928">
    <property type="component" value="Chromosome"/>
</dbReference>
<protein>
    <submittedName>
        <fullName evidence="4">ATP-binding protein</fullName>
    </submittedName>
</protein>
<keyword evidence="4" id="KW-0547">Nucleotide-binding</keyword>
<accession>A0A0B6TSK8</accession>
<keyword evidence="5" id="KW-1185">Reference proteome</keyword>
<dbReference type="SUPFAM" id="SSF52540">
    <property type="entry name" value="P-loop containing nucleoside triphosphate hydrolases"/>
    <property type="match status" value="1"/>
</dbReference>
<evidence type="ECO:0000256" key="1">
    <source>
        <dbReference type="SAM" id="Coils"/>
    </source>
</evidence>
<dbReference type="PANTHER" id="PTHR41259">
    <property type="entry name" value="DOUBLE-STRAND BREAK REPAIR RAD50 ATPASE, PUTATIVE-RELATED"/>
    <property type="match status" value="1"/>
</dbReference>
<dbReference type="GO" id="GO:0006302">
    <property type="term" value="P:double-strand break repair"/>
    <property type="evidence" value="ECO:0007669"/>
    <property type="project" value="InterPro"/>
</dbReference>
<evidence type="ECO:0000256" key="2">
    <source>
        <dbReference type="SAM" id="MobiDB-lite"/>
    </source>
</evidence>
<keyword evidence="4" id="KW-0067">ATP-binding</keyword>
<dbReference type="RefSeq" id="WP_042621188.1">
    <property type="nucleotide sequence ID" value="NZ_CP007790.1"/>
</dbReference>
<reference evidence="4 5" key="1">
    <citation type="submission" date="2014-05" db="EMBL/GenBank/DDBJ databases">
        <title>Complete genome sequence of Corynebacterium marinum DSM 44953.</title>
        <authorList>
            <person name="Schaffert L."/>
            <person name="Albersmeier A."/>
            <person name="Kalinowski J."/>
            <person name="Ruckert C."/>
        </authorList>
    </citation>
    <scope>NUCLEOTIDE SEQUENCE [LARGE SCALE GENOMIC DNA]</scope>
    <source>
        <strain evidence="4 5">DSM 44953</strain>
    </source>
</reference>
<dbReference type="Pfam" id="PF13476">
    <property type="entry name" value="AAA_23"/>
    <property type="match status" value="1"/>
</dbReference>
<feature type="domain" description="Rad50/SbcC-type AAA" evidence="3">
    <location>
        <begin position="5"/>
        <end position="274"/>
    </location>
</feature>
<evidence type="ECO:0000313" key="4">
    <source>
        <dbReference type="EMBL" id="AJK68580.1"/>
    </source>
</evidence>
<feature type="coiled-coil region" evidence="1">
    <location>
        <begin position="190"/>
        <end position="217"/>
    </location>
</feature>
<feature type="region of interest" description="Disordered" evidence="2">
    <location>
        <begin position="304"/>
        <end position="330"/>
    </location>
</feature>
<dbReference type="OrthoDB" id="3177877at2"/>
<proteinExistence type="predicted"/>
<dbReference type="GO" id="GO:0016887">
    <property type="term" value="F:ATP hydrolysis activity"/>
    <property type="evidence" value="ECO:0007669"/>
    <property type="project" value="InterPro"/>
</dbReference>